<reference evidence="4" key="1">
    <citation type="submission" date="2021-08" db="EMBL/GenBank/DDBJ databases">
        <title>WGS assembly of Ceratopteris richardii.</title>
        <authorList>
            <person name="Marchant D.B."/>
            <person name="Chen G."/>
            <person name="Jenkins J."/>
            <person name="Shu S."/>
            <person name="Leebens-Mack J."/>
            <person name="Grimwood J."/>
            <person name="Schmutz J."/>
            <person name="Soltis P."/>
            <person name="Soltis D."/>
            <person name="Chen Z.-H."/>
        </authorList>
    </citation>
    <scope>NUCLEOTIDE SEQUENCE</scope>
    <source>
        <strain evidence="4">Whitten #5841</strain>
        <tissue evidence="4">Leaf</tissue>
    </source>
</reference>
<dbReference type="PANTHER" id="PTHR34366:SF7">
    <property type="entry name" value="TRANSMEMBRANE PROTEIN"/>
    <property type="match status" value="1"/>
</dbReference>
<gene>
    <name evidence="4" type="ORF">KP509_36G001200</name>
</gene>
<keyword evidence="1" id="KW-0812">Transmembrane</keyword>
<dbReference type="InterPro" id="IPR056633">
    <property type="entry name" value="DUF7731"/>
</dbReference>
<dbReference type="Proteomes" id="UP000825935">
    <property type="component" value="Chromosome 36"/>
</dbReference>
<evidence type="ECO:0000256" key="2">
    <source>
        <dbReference type="SAM" id="SignalP"/>
    </source>
</evidence>
<evidence type="ECO:0000313" key="5">
    <source>
        <dbReference type="Proteomes" id="UP000825935"/>
    </source>
</evidence>
<dbReference type="PANTHER" id="PTHR34366">
    <property type="entry name" value="OS07G0289901 PROTEIN-RELATED"/>
    <property type="match status" value="1"/>
</dbReference>
<dbReference type="OrthoDB" id="1843925at2759"/>
<name>A0A8T2QA71_CERRI</name>
<evidence type="ECO:0000256" key="1">
    <source>
        <dbReference type="SAM" id="Phobius"/>
    </source>
</evidence>
<feature type="signal peptide" evidence="2">
    <location>
        <begin position="1"/>
        <end position="20"/>
    </location>
</feature>
<keyword evidence="1" id="KW-0472">Membrane</keyword>
<feature type="chain" id="PRO_5035747281" description="DUF7731 domain-containing protein" evidence="2">
    <location>
        <begin position="21"/>
        <end position="164"/>
    </location>
</feature>
<keyword evidence="5" id="KW-1185">Reference proteome</keyword>
<dbReference type="Pfam" id="PF24865">
    <property type="entry name" value="DUF7731"/>
    <property type="match status" value="1"/>
</dbReference>
<dbReference type="AlphaFoldDB" id="A0A8T2QA71"/>
<dbReference type="EMBL" id="CM035441">
    <property type="protein sequence ID" value="KAH7280530.1"/>
    <property type="molecule type" value="Genomic_DNA"/>
</dbReference>
<sequence length="164" mass="17584">MARVISRVLVLASFLFLASAHFSSTGVVAQENPQGEVNLNKNTAYNNAVKCFQNATAVCQTLGFSLNETGKLNINSTIQKQYCEGGCANQTLVELKCVSNVYAEFRFNNAATVSDVQNAIQTGCSTGNFTVIPSPSGANPLKIFGGSFWIILLATFLHLTYVSS</sequence>
<organism evidence="4 5">
    <name type="scientific">Ceratopteris richardii</name>
    <name type="common">Triangle waterfern</name>
    <dbReference type="NCBI Taxonomy" id="49495"/>
    <lineage>
        <taxon>Eukaryota</taxon>
        <taxon>Viridiplantae</taxon>
        <taxon>Streptophyta</taxon>
        <taxon>Embryophyta</taxon>
        <taxon>Tracheophyta</taxon>
        <taxon>Polypodiopsida</taxon>
        <taxon>Polypodiidae</taxon>
        <taxon>Polypodiales</taxon>
        <taxon>Pteridineae</taxon>
        <taxon>Pteridaceae</taxon>
        <taxon>Parkerioideae</taxon>
        <taxon>Ceratopteris</taxon>
    </lineage>
</organism>
<protein>
    <recommendedName>
        <fullName evidence="3">DUF7731 domain-containing protein</fullName>
    </recommendedName>
</protein>
<comment type="caution">
    <text evidence="4">The sequence shown here is derived from an EMBL/GenBank/DDBJ whole genome shotgun (WGS) entry which is preliminary data.</text>
</comment>
<dbReference type="OMA" id="WRSAYYC"/>
<keyword evidence="2" id="KW-0732">Signal</keyword>
<feature type="domain" description="DUF7731" evidence="3">
    <location>
        <begin position="44"/>
        <end position="128"/>
    </location>
</feature>
<accession>A0A8T2QA71</accession>
<keyword evidence="1" id="KW-1133">Transmembrane helix</keyword>
<evidence type="ECO:0000313" key="4">
    <source>
        <dbReference type="EMBL" id="KAH7280530.1"/>
    </source>
</evidence>
<evidence type="ECO:0000259" key="3">
    <source>
        <dbReference type="Pfam" id="PF24865"/>
    </source>
</evidence>
<proteinExistence type="predicted"/>
<feature type="transmembrane region" description="Helical" evidence="1">
    <location>
        <begin position="143"/>
        <end position="162"/>
    </location>
</feature>